<dbReference type="GO" id="GO:0003677">
    <property type="term" value="F:DNA binding"/>
    <property type="evidence" value="ECO:0007669"/>
    <property type="project" value="UniProtKB-KW"/>
</dbReference>
<evidence type="ECO:0000313" key="6">
    <source>
        <dbReference type="Proteomes" id="UP000683246"/>
    </source>
</evidence>
<evidence type="ECO:0000256" key="1">
    <source>
        <dbReference type="ARBA" id="ARBA00023015"/>
    </source>
</evidence>
<dbReference type="AlphaFoldDB" id="A0A8J8SJJ8"/>
<gene>
    <name evidence="5" type="ORF">HZI73_08980</name>
</gene>
<keyword evidence="2" id="KW-0238">DNA-binding</keyword>
<dbReference type="Pfam" id="PF12802">
    <property type="entry name" value="MarR_2"/>
    <property type="match status" value="1"/>
</dbReference>
<dbReference type="InterPro" id="IPR052067">
    <property type="entry name" value="Metal_resp_HTH_trans_reg"/>
</dbReference>
<dbReference type="PANTHER" id="PTHR35790">
    <property type="entry name" value="HTH-TYPE TRANSCRIPTIONAL REGULATOR PCHR"/>
    <property type="match status" value="1"/>
</dbReference>
<dbReference type="EMBL" id="CP058649">
    <property type="protein sequence ID" value="QUI25648.1"/>
    <property type="molecule type" value="Genomic_DNA"/>
</dbReference>
<dbReference type="SMART" id="SM00347">
    <property type="entry name" value="HTH_MARR"/>
    <property type="match status" value="1"/>
</dbReference>
<evidence type="ECO:0000256" key="2">
    <source>
        <dbReference type="ARBA" id="ARBA00023125"/>
    </source>
</evidence>
<dbReference type="InterPro" id="IPR036388">
    <property type="entry name" value="WH-like_DNA-bd_sf"/>
</dbReference>
<keyword evidence="6" id="KW-1185">Reference proteome</keyword>
<dbReference type="PROSITE" id="PS50995">
    <property type="entry name" value="HTH_MARR_2"/>
    <property type="match status" value="1"/>
</dbReference>
<dbReference type="InterPro" id="IPR036390">
    <property type="entry name" value="WH_DNA-bd_sf"/>
</dbReference>
<protein>
    <submittedName>
        <fullName evidence="5">MarR family transcriptional regulator</fullName>
    </submittedName>
</protein>
<evidence type="ECO:0000259" key="4">
    <source>
        <dbReference type="PROSITE" id="PS50995"/>
    </source>
</evidence>
<name>A0A8J8SJJ8_9FIRM</name>
<feature type="domain" description="HTH marR-type" evidence="4">
    <location>
        <begin position="1"/>
        <end position="139"/>
    </location>
</feature>
<dbReference type="SUPFAM" id="SSF46785">
    <property type="entry name" value="Winged helix' DNA-binding domain"/>
    <property type="match status" value="1"/>
</dbReference>
<evidence type="ECO:0000256" key="3">
    <source>
        <dbReference type="ARBA" id="ARBA00023163"/>
    </source>
</evidence>
<dbReference type="InterPro" id="IPR011991">
    <property type="entry name" value="ArsR-like_HTH"/>
</dbReference>
<reference evidence="5" key="1">
    <citation type="submission" date="2020-07" db="EMBL/GenBank/DDBJ databases">
        <title>Vallitalea pronyensis genome.</title>
        <authorList>
            <person name="Postec A."/>
        </authorList>
    </citation>
    <scope>NUCLEOTIDE SEQUENCE</scope>
    <source>
        <strain evidence="5">FatNI3</strain>
    </source>
</reference>
<dbReference type="CDD" id="cd00090">
    <property type="entry name" value="HTH_ARSR"/>
    <property type="match status" value="1"/>
</dbReference>
<dbReference type="InterPro" id="IPR000835">
    <property type="entry name" value="HTH_MarR-typ"/>
</dbReference>
<organism evidence="5 6">
    <name type="scientific">Vallitalea pronyensis</name>
    <dbReference type="NCBI Taxonomy" id="1348613"/>
    <lineage>
        <taxon>Bacteria</taxon>
        <taxon>Bacillati</taxon>
        <taxon>Bacillota</taxon>
        <taxon>Clostridia</taxon>
        <taxon>Lachnospirales</taxon>
        <taxon>Vallitaleaceae</taxon>
        <taxon>Vallitalea</taxon>
    </lineage>
</organism>
<evidence type="ECO:0000313" key="5">
    <source>
        <dbReference type="EMBL" id="QUI25648.1"/>
    </source>
</evidence>
<dbReference type="Gene3D" id="1.10.10.10">
    <property type="entry name" value="Winged helix-like DNA-binding domain superfamily/Winged helix DNA-binding domain"/>
    <property type="match status" value="1"/>
</dbReference>
<dbReference type="GO" id="GO:0003700">
    <property type="term" value="F:DNA-binding transcription factor activity"/>
    <property type="evidence" value="ECO:0007669"/>
    <property type="project" value="InterPro"/>
</dbReference>
<sequence length="145" mass="16911">MKLAVEKFIIMTEKFANIGKVSRYYGTDVIIHRSEIHIINLIGDYAGLHISEIARKFGVTKGAASQTIKRLERKGLVEKYLDETNNTRMIVRLTTKGNKAYINHEIHHRECDKELFTFFEDLNEHEMKLIITFMNKASDMVDRHL</sequence>
<keyword evidence="1" id="KW-0805">Transcription regulation</keyword>
<dbReference type="Proteomes" id="UP000683246">
    <property type="component" value="Chromosome"/>
</dbReference>
<proteinExistence type="predicted"/>
<accession>A0A8J8SJJ8</accession>
<dbReference type="KEGG" id="vpy:HZI73_08980"/>
<keyword evidence="3" id="KW-0804">Transcription</keyword>
<dbReference type="PANTHER" id="PTHR35790:SF4">
    <property type="entry name" value="HTH-TYPE TRANSCRIPTIONAL REGULATOR PCHR"/>
    <property type="match status" value="1"/>
</dbReference>